<feature type="region of interest" description="Disordered" evidence="1">
    <location>
        <begin position="102"/>
        <end position="168"/>
    </location>
</feature>
<protein>
    <submittedName>
        <fullName evidence="3">Genomic scaffold, ProqFM164S02</fullName>
    </submittedName>
</protein>
<dbReference type="OrthoDB" id="8062037at2759"/>
<evidence type="ECO:0000313" key="4">
    <source>
        <dbReference type="Proteomes" id="UP000030686"/>
    </source>
</evidence>
<accession>W6QEI3</accession>
<keyword evidence="2" id="KW-0472">Membrane</keyword>
<keyword evidence="4" id="KW-1185">Reference proteome</keyword>
<evidence type="ECO:0000256" key="1">
    <source>
        <dbReference type="SAM" id="MobiDB-lite"/>
    </source>
</evidence>
<dbReference type="EMBL" id="HG792016">
    <property type="protein sequence ID" value="CDM32614.1"/>
    <property type="molecule type" value="Genomic_DNA"/>
</dbReference>
<feature type="compositionally biased region" description="Polar residues" evidence="1">
    <location>
        <begin position="158"/>
        <end position="168"/>
    </location>
</feature>
<dbReference type="Proteomes" id="UP000030686">
    <property type="component" value="Unassembled WGS sequence"/>
</dbReference>
<feature type="transmembrane region" description="Helical" evidence="2">
    <location>
        <begin position="69"/>
        <end position="89"/>
    </location>
</feature>
<sequence>MPVCQCIYSDRLAFMPRLIVILISSHQPFKPRLAKFLSSKGFSPIEVVCGLTRGPVTPRRTKQLSLRRIIGYCFIAIIPVLICIVIVTSKLKAPRRVRCESSRSDLINRSPSTPASYRRSRRKTLSRTDLDEIPIYRTGDFPGSRKRGGTPDVERGITCQQTSSSPDLADQNLTLSRLDSSVSGSKIKNEGANSGYTPLPAKPLLHHNTG</sequence>
<dbReference type="AlphaFoldDB" id="W6QEI3"/>
<evidence type="ECO:0000256" key="2">
    <source>
        <dbReference type="SAM" id="Phobius"/>
    </source>
</evidence>
<feature type="compositionally biased region" description="Polar residues" evidence="1">
    <location>
        <begin position="181"/>
        <end position="196"/>
    </location>
</feature>
<keyword evidence="2" id="KW-1133">Transmembrane helix</keyword>
<name>W6QEI3_PENRF</name>
<reference evidence="3" key="1">
    <citation type="journal article" date="2014" name="Nat. Commun.">
        <title>Multiple recent horizontal transfers of a large genomic region in cheese making fungi.</title>
        <authorList>
            <person name="Cheeseman K."/>
            <person name="Ropars J."/>
            <person name="Renault P."/>
            <person name="Dupont J."/>
            <person name="Gouzy J."/>
            <person name="Branca A."/>
            <person name="Abraham A.L."/>
            <person name="Ceppi M."/>
            <person name="Conseiller E."/>
            <person name="Debuchy R."/>
            <person name="Malagnac F."/>
            <person name="Goarin A."/>
            <person name="Silar P."/>
            <person name="Lacoste S."/>
            <person name="Sallet E."/>
            <person name="Bensimon A."/>
            <person name="Giraud T."/>
            <person name="Brygoo Y."/>
        </authorList>
    </citation>
    <scope>NUCLEOTIDE SEQUENCE [LARGE SCALE GENOMIC DNA]</scope>
    <source>
        <strain evidence="3">FM164</strain>
    </source>
</reference>
<keyword evidence="2" id="KW-0812">Transmembrane</keyword>
<feature type="region of interest" description="Disordered" evidence="1">
    <location>
        <begin position="181"/>
        <end position="210"/>
    </location>
</feature>
<dbReference type="OMA" id="KPLLHHN"/>
<organism evidence="3 4">
    <name type="scientific">Penicillium roqueforti (strain FM164)</name>
    <dbReference type="NCBI Taxonomy" id="1365484"/>
    <lineage>
        <taxon>Eukaryota</taxon>
        <taxon>Fungi</taxon>
        <taxon>Dikarya</taxon>
        <taxon>Ascomycota</taxon>
        <taxon>Pezizomycotina</taxon>
        <taxon>Eurotiomycetes</taxon>
        <taxon>Eurotiomycetidae</taxon>
        <taxon>Eurotiales</taxon>
        <taxon>Aspergillaceae</taxon>
        <taxon>Penicillium</taxon>
    </lineage>
</organism>
<proteinExistence type="predicted"/>
<feature type="compositionally biased region" description="Polar residues" evidence="1">
    <location>
        <begin position="104"/>
        <end position="115"/>
    </location>
</feature>
<evidence type="ECO:0000313" key="3">
    <source>
        <dbReference type="EMBL" id="CDM32614.1"/>
    </source>
</evidence>
<gene>
    <name evidence="3" type="ORF">PROQFM164_S02g002765</name>
</gene>